<dbReference type="RefSeq" id="WP_153820569.1">
    <property type="nucleotide sequence ID" value="NZ_WJIE01000005.1"/>
</dbReference>
<protein>
    <submittedName>
        <fullName evidence="1">Uncharacterized protein</fullName>
    </submittedName>
</protein>
<sequence>MRDRAKWMCGIAATLAAMVSVVGCIGDSVEYGPCPKDRQHGVSCFWEGGITFEPDRVSQADGFVFVHGEMTWGPCAMTPGKQIRSYRINPADGSTTQMDAPANAEPVAIPAEGMIEVVPTGSMRRVRIDPDAVISVTQSKLPIGEVLDEATGMSLAVIELAAVCDG</sequence>
<accession>A0A6N7PNV3</accession>
<name>A0A6N7PNV3_9BACT</name>
<reference evidence="1 2" key="1">
    <citation type="submission" date="2019-10" db="EMBL/GenBank/DDBJ databases">
        <title>A soil myxobacterium in the family Polyangiaceae.</title>
        <authorList>
            <person name="Li Y."/>
            <person name="Wang J."/>
        </authorList>
    </citation>
    <scope>NUCLEOTIDE SEQUENCE [LARGE SCALE GENOMIC DNA]</scope>
    <source>
        <strain evidence="1 2">DSM 14734</strain>
    </source>
</reference>
<dbReference type="OrthoDB" id="9833322at2"/>
<dbReference type="Proteomes" id="UP000440224">
    <property type="component" value="Unassembled WGS sequence"/>
</dbReference>
<gene>
    <name evidence="1" type="ORF">GF068_17560</name>
</gene>
<dbReference type="EMBL" id="WJIE01000005">
    <property type="protein sequence ID" value="MRG93703.1"/>
    <property type="molecule type" value="Genomic_DNA"/>
</dbReference>
<evidence type="ECO:0000313" key="2">
    <source>
        <dbReference type="Proteomes" id="UP000440224"/>
    </source>
</evidence>
<comment type="caution">
    <text evidence="1">The sequence shown here is derived from an EMBL/GenBank/DDBJ whole genome shotgun (WGS) entry which is preliminary data.</text>
</comment>
<dbReference type="AlphaFoldDB" id="A0A6N7PNV3"/>
<organism evidence="1 2">
    <name type="scientific">Polyangium spumosum</name>
    <dbReference type="NCBI Taxonomy" id="889282"/>
    <lineage>
        <taxon>Bacteria</taxon>
        <taxon>Pseudomonadati</taxon>
        <taxon>Myxococcota</taxon>
        <taxon>Polyangia</taxon>
        <taxon>Polyangiales</taxon>
        <taxon>Polyangiaceae</taxon>
        <taxon>Polyangium</taxon>
    </lineage>
</organism>
<keyword evidence="2" id="KW-1185">Reference proteome</keyword>
<evidence type="ECO:0000313" key="1">
    <source>
        <dbReference type="EMBL" id="MRG93703.1"/>
    </source>
</evidence>
<proteinExistence type="predicted"/>
<dbReference type="PROSITE" id="PS51257">
    <property type="entry name" value="PROKAR_LIPOPROTEIN"/>
    <property type="match status" value="1"/>
</dbReference>